<comment type="caution">
    <text evidence="1">The sequence shown here is derived from an EMBL/GenBank/DDBJ whole genome shotgun (WGS) entry which is preliminary data.</text>
</comment>
<gene>
    <name evidence="1" type="ORF">TNIN_410851</name>
</gene>
<evidence type="ECO:0000313" key="2">
    <source>
        <dbReference type="Proteomes" id="UP000886998"/>
    </source>
</evidence>
<dbReference type="Proteomes" id="UP000886998">
    <property type="component" value="Unassembled WGS sequence"/>
</dbReference>
<evidence type="ECO:0000313" key="1">
    <source>
        <dbReference type="EMBL" id="GFY67721.1"/>
    </source>
</evidence>
<accession>A0A8X6Y7T4</accession>
<name>A0A8X6Y7T4_9ARAC</name>
<reference evidence="1" key="1">
    <citation type="submission" date="2020-08" db="EMBL/GenBank/DDBJ databases">
        <title>Multicomponent nature underlies the extraordinary mechanical properties of spider dragline silk.</title>
        <authorList>
            <person name="Kono N."/>
            <person name="Nakamura H."/>
            <person name="Mori M."/>
            <person name="Yoshida Y."/>
            <person name="Ohtoshi R."/>
            <person name="Malay A.D."/>
            <person name="Moran D.A.P."/>
            <person name="Tomita M."/>
            <person name="Numata K."/>
            <person name="Arakawa K."/>
        </authorList>
    </citation>
    <scope>NUCLEOTIDE SEQUENCE</scope>
</reference>
<dbReference type="EMBL" id="BMAV01016702">
    <property type="protein sequence ID" value="GFY67721.1"/>
    <property type="molecule type" value="Genomic_DNA"/>
</dbReference>
<proteinExistence type="predicted"/>
<protein>
    <submittedName>
        <fullName evidence="1">Uncharacterized protein</fullName>
    </submittedName>
</protein>
<sequence>MILVIFDFVAKTKLASCTFLIWLEIQIHSGEIIKSAEIPYSLIDQELFDIVTSHKIYGPCVELNITSVCMENGKCKQCSTKQYMDGNVTDIDGDQLYH</sequence>
<keyword evidence="2" id="KW-1185">Reference proteome</keyword>
<dbReference type="OrthoDB" id="6600746at2759"/>
<organism evidence="1 2">
    <name type="scientific">Trichonephila inaurata madagascariensis</name>
    <dbReference type="NCBI Taxonomy" id="2747483"/>
    <lineage>
        <taxon>Eukaryota</taxon>
        <taxon>Metazoa</taxon>
        <taxon>Ecdysozoa</taxon>
        <taxon>Arthropoda</taxon>
        <taxon>Chelicerata</taxon>
        <taxon>Arachnida</taxon>
        <taxon>Araneae</taxon>
        <taxon>Araneomorphae</taxon>
        <taxon>Entelegynae</taxon>
        <taxon>Araneoidea</taxon>
        <taxon>Nephilidae</taxon>
        <taxon>Trichonephila</taxon>
        <taxon>Trichonephila inaurata</taxon>
    </lineage>
</organism>
<dbReference type="AlphaFoldDB" id="A0A8X6Y7T4"/>